<evidence type="ECO:0000256" key="2">
    <source>
        <dbReference type="SAM" id="MobiDB-lite"/>
    </source>
</evidence>
<dbReference type="SUPFAM" id="SSF52266">
    <property type="entry name" value="SGNH hydrolase"/>
    <property type="match status" value="1"/>
</dbReference>
<dbReference type="EMBL" id="ONZQ02000008">
    <property type="protein sequence ID" value="SPO03558.1"/>
    <property type="molecule type" value="Genomic_DNA"/>
</dbReference>
<dbReference type="Gene3D" id="2.130.10.130">
    <property type="entry name" value="Integrin alpha, N-terminal"/>
    <property type="match status" value="1"/>
</dbReference>
<evidence type="ECO:0000259" key="4">
    <source>
        <dbReference type="Pfam" id="PF13472"/>
    </source>
</evidence>
<protein>
    <recommendedName>
        <fullName evidence="4">SGNH hydrolase-type esterase domain-containing protein</fullName>
    </recommendedName>
</protein>
<dbReference type="InterPro" id="IPR013517">
    <property type="entry name" value="FG-GAP"/>
</dbReference>
<feature type="region of interest" description="Disordered" evidence="2">
    <location>
        <begin position="261"/>
        <end position="295"/>
    </location>
</feature>
<proteinExistence type="predicted"/>
<organism evidence="5 6">
    <name type="scientific">Cephalotrichum gorgonifer</name>
    <dbReference type="NCBI Taxonomy" id="2041049"/>
    <lineage>
        <taxon>Eukaryota</taxon>
        <taxon>Fungi</taxon>
        <taxon>Dikarya</taxon>
        <taxon>Ascomycota</taxon>
        <taxon>Pezizomycotina</taxon>
        <taxon>Sordariomycetes</taxon>
        <taxon>Hypocreomycetidae</taxon>
        <taxon>Microascales</taxon>
        <taxon>Microascaceae</taxon>
        <taxon>Cephalotrichum</taxon>
    </lineage>
</organism>
<dbReference type="PANTHER" id="PTHR30383">
    <property type="entry name" value="THIOESTERASE 1/PROTEASE 1/LYSOPHOSPHOLIPASE L1"/>
    <property type="match status" value="1"/>
</dbReference>
<dbReference type="GO" id="GO:0004622">
    <property type="term" value="F:phosphatidylcholine lysophospholipase activity"/>
    <property type="evidence" value="ECO:0007669"/>
    <property type="project" value="TreeGrafter"/>
</dbReference>
<dbReference type="InterPro" id="IPR028994">
    <property type="entry name" value="Integrin_alpha_N"/>
</dbReference>
<reference evidence="5" key="1">
    <citation type="submission" date="2018-03" db="EMBL/GenBank/DDBJ databases">
        <authorList>
            <person name="Guldener U."/>
        </authorList>
    </citation>
    <scope>NUCLEOTIDE SEQUENCE</scope>
</reference>
<evidence type="ECO:0000256" key="1">
    <source>
        <dbReference type="ARBA" id="ARBA00022729"/>
    </source>
</evidence>
<dbReference type="InterPro" id="IPR013830">
    <property type="entry name" value="SGNH_hydro"/>
</dbReference>
<feature type="region of interest" description="Disordered" evidence="2">
    <location>
        <begin position="862"/>
        <end position="888"/>
    </location>
</feature>
<evidence type="ECO:0000256" key="3">
    <source>
        <dbReference type="SAM" id="SignalP"/>
    </source>
</evidence>
<keyword evidence="6" id="KW-1185">Reference proteome</keyword>
<dbReference type="Pfam" id="PF13472">
    <property type="entry name" value="Lipase_GDSL_2"/>
    <property type="match status" value="1"/>
</dbReference>
<sequence length="1228" mass="136708">MAPRSGVGLLYRLLFGLLFAFAVASPILDGEAIDIDAYNNGSVVLASGSSLQRRAGNFYLRIMPLGASITYGDPHPPTTGGRGYRKYIRDQLRSRGWSVNMVGSRRYGTDFADNDVEGWPGARVDEVYDHAFTAVPTYKPNLIMLNAGTNDATQGRQAGCGERLERLIRMCFEKSPGVVILVSTLLWNGAADDRVQDINAQYRAVVAKLQLEGLKVQLAEMHDGFITESDIWDGTHPHPSGCQKMASVWWFAFQQVDQKGWLSPPSDNVPSPDGSQNNQCDKVKGSGNGDPRAGMQVLTAGSSRIHDDGTYVHKSQSLGVISNGDAVGSRQSKVYFAQLVNAGGADRGGERDELIVVEVGGDKIYMKENLGGGKFGSPVDINVHNGCLIRGIRWGDVNNDGLDDFICIGREGNMYVSINKGGNPPTFQDVELYKQVPSGYAQENVRLGDIDGDGRLDYCVTDFGGNIYCWRNGGLGDLPAYWQDLGLVFTGKGMGDIAGTRLIDINGDFRADWLWVDNTGRITTWINQRGSDKSLVPSWREAGVTHGGMSREVGRDNILFARLYDSGRPDYILQTPYPFWSDDLIVYQLEAWQNLGSGGKHQKGDGAHWGDMTGTGNDDYVWIDPEGRVVIFVNQNTPPDTSRYKTGWDDKGIVLETGMDRKALHIGDWDNDGKDDIIGVDKRSGALTVWLTRYSSGSFSFQKITLGGTYCTQGWGVGLFDIGPRFHDLTGNGCVDYLCMEPNGRTTGWINNCPRNGNMFNLEWVDQIKFSVDKDRANHRFADVNGDGRADFMWVDKFDGDAQVWYNRGRKREEDRPALHGSIFQFDDQGDIYLGSSRGTNMHYPNLGGIGRADQVQVDPTSAHDDLDADERDYNERRKKKRSVAADNIDEGASQLNITRRLVTSKGSEGAGVESPKIVPRGGSSRRAFMVEWEVTAHLIAQLWMFSRGYPGSGSLHNPTQSQPASQWAFRMVHGCRSSDIERIDHTNLTPLERMGMFLRALGSGVLPDGTATTVPHVDPTVLESFWNDARIAPGVLPNAGSSRGVDSPNEYFWDRFGSQGNRAPMVLCERELNQLKGRIFNLRPEDPPNLWAQDGFDLLLDNSLHDMAARELLMRRMRMVVAVFRYINHPTVLPIIQNNVHELELAVGRLEAYFPGDIDGATQIFREFYPAWYRQATSDARAWMLNRLEEIQDQYTRFRDIAVDPAEMQQFVSDMIDEVRQYIRSPF</sequence>
<dbReference type="Pfam" id="PF13517">
    <property type="entry name" value="FG-GAP_3"/>
    <property type="match status" value="1"/>
</dbReference>
<evidence type="ECO:0000313" key="6">
    <source>
        <dbReference type="Proteomes" id="UP001187682"/>
    </source>
</evidence>
<dbReference type="PANTHER" id="PTHR30383:SF31">
    <property type="entry name" value="SGNH HYDROLASE-TYPE ESTERASE DOMAIN-CONTAINING PROTEIN-RELATED"/>
    <property type="match status" value="1"/>
</dbReference>
<dbReference type="SUPFAM" id="SSF69318">
    <property type="entry name" value="Integrin alpha N-terminal domain"/>
    <property type="match status" value="2"/>
</dbReference>
<feature type="compositionally biased region" description="Basic and acidic residues" evidence="2">
    <location>
        <begin position="862"/>
        <end position="876"/>
    </location>
</feature>
<dbReference type="InterPro" id="IPR036514">
    <property type="entry name" value="SGNH_hydro_sf"/>
</dbReference>
<dbReference type="Proteomes" id="UP001187682">
    <property type="component" value="Unassembled WGS sequence"/>
</dbReference>
<comment type="caution">
    <text evidence="5">The sequence shown here is derived from an EMBL/GenBank/DDBJ whole genome shotgun (WGS) entry which is preliminary data.</text>
</comment>
<dbReference type="CDD" id="cd01833">
    <property type="entry name" value="XynB_like"/>
    <property type="match status" value="1"/>
</dbReference>
<dbReference type="Gene3D" id="3.40.50.1110">
    <property type="entry name" value="SGNH hydrolase"/>
    <property type="match status" value="1"/>
</dbReference>
<gene>
    <name evidence="5" type="ORF">DNG_06241</name>
</gene>
<feature type="signal peptide" evidence="3">
    <location>
        <begin position="1"/>
        <end position="24"/>
    </location>
</feature>
<keyword evidence="1 3" id="KW-0732">Signal</keyword>
<evidence type="ECO:0000313" key="5">
    <source>
        <dbReference type="EMBL" id="SPO03558.1"/>
    </source>
</evidence>
<feature type="chain" id="PRO_5042225502" description="SGNH hydrolase-type esterase domain-containing protein" evidence="3">
    <location>
        <begin position="25"/>
        <end position="1228"/>
    </location>
</feature>
<feature type="domain" description="SGNH hydrolase-type esterase" evidence="4">
    <location>
        <begin position="65"/>
        <end position="243"/>
    </location>
</feature>
<accession>A0AAE8N180</accession>
<dbReference type="AlphaFoldDB" id="A0AAE8N180"/>
<feature type="compositionally biased region" description="Polar residues" evidence="2">
    <location>
        <begin position="265"/>
        <end position="280"/>
    </location>
</feature>
<name>A0AAE8N180_9PEZI</name>
<dbReference type="InterPro" id="IPR051532">
    <property type="entry name" value="Ester_Hydrolysis_Enzymes"/>
</dbReference>